<comment type="caution">
    <text evidence="1">The sequence shown here is derived from an EMBL/GenBank/DDBJ whole genome shotgun (WGS) entry which is preliminary data.</text>
</comment>
<sequence length="21" mass="2173">TLAKAVYVGVQRALENAIGAE</sequence>
<dbReference type="EMBL" id="AZMM01016590">
    <property type="protein sequence ID" value="ETJ28857.1"/>
    <property type="molecule type" value="Genomic_DNA"/>
</dbReference>
<evidence type="ECO:0000313" key="1">
    <source>
        <dbReference type="EMBL" id="ETJ28857.1"/>
    </source>
</evidence>
<accession>W1XET0</accession>
<dbReference type="AlphaFoldDB" id="W1XET0"/>
<gene>
    <name evidence="1" type="ORF">Q604_UNBC16590G0001</name>
</gene>
<organism evidence="1">
    <name type="scientific">human gut metagenome</name>
    <dbReference type="NCBI Taxonomy" id="408170"/>
    <lineage>
        <taxon>unclassified sequences</taxon>
        <taxon>metagenomes</taxon>
        <taxon>organismal metagenomes</taxon>
    </lineage>
</organism>
<reference evidence="1" key="1">
    <citation type="submission" date="2013-12" db="EMBL/GenBank/DDBJ databases">
        <title>A Varibaculum cambriense genome reconstructed from a premature infant gut community with otherwise low bacterial novelty that shifts toward anaerobic metabolism during the third week of life.</title>
        <authorList>
            <person name="Brown C.T."/>
            <person name="Sharon I."/>
            <person name="Thomas B.C."/>
            <person name="Castelle C.J."/>
            <person name="Morowitz M.J."/>
            <person name="Banfield J.F."/>
        </authorList>
    </citation>
    <scope>NUCLEOTIDE SEQUENCE</scope>
</reference>
<proteinExistence type="predicted"/>
<name>W1XET0_9ZZZZ</name>
<feature type="non-terminal residue" evidence="1">
    <location>
        <position position="1"/>
    </location>
</feature>
<protein>
    <submittedName>
        <fullName evidence="1">Uncharacterized protein</fullName>
    </submittedName>
</protein>